<gene>
    <name evidence="1" type="ORF">OBE_09318</name>
</gene>
<proteinExistence type="predicted"/>
<dbReference type="Gene3D" id="1.10.3800.10">
    <property type="entry name" value="ADP-ribosylation domain"/>
    <property type="match status" value="1"/>
</dbReference>
<name>K1SQE3_9ZZZZ</name>
<dbReference type="Pfam" id="PF10386">
    <property type="entry name" value="DUF2441"/>
    <property type="match status" value="1"/>
</dbReference>
<evidence type="ECO:0000313" key="1">
    <source>
        <dbReference type="EMBL" id="EKC59803.1"/>
    </source>
</evidence>
<dbReference type="AlphaFoldDB" id="K1SQE3"/>
<dbReference type="InterPro" id="IPR018840">
    <property type="entry name" value="DUF2441"/>
</dbReference>
<dbReference type="SUPFAM" id="SSF56399">
    <property type="entry name" value="ADP-ribosylation"/>
    <property type="match status" value="1"/>
</dbReference>
<dbReference type="EMBL" id="AJWZ01006433">
    <property type="protein sequence ID" value="EKC59803.1"/>
    <property type="molecule type" value="Genomic_DNA"/>
</dbReference>
<comment type="caution">
    <text evidence="1">The sequence shown here is derived from an EMBL/GenBank/DDBJ whole genome shotgun (WGS) entry which is preliminary data.</text>
</comment>
<reference evidence="1" key="1">
    <citation type="journal article" date="2013" name="Environ. Microbiol.">
        <title>Microbiota from the distal guts of lean and obese adolescents exhibit partial functional redundancy besides clear differences in community structure.</title>
        <authorList>
            <person name="Ferrer M."/>
            <person name="Ruiz A."/>
            <person name="Lanza F."/>
            <person name="Haange S.B."/>
            <person name="Oberbach A."/>
            <person name="Till H."/>
            <person name="Bargiela R."/>
            <person name="Campoy C."/>
            <person name="Segura M.T."/>
            <person name="Richter M."/>
            <person name="von Bergen M."/>
            <person name="Seifert J."/>
            <person name="Suarez A."/>
        </authorList>
    </citation>
    <scope>NUCLEOTIDE SEQUENCE</scope>
</reference>
<accession>K1SQE3</accession>
<protein>
    <recommendedName>
        <fullName evidence="2">DUF2441 domain-containing protein</fullName>
    </recommendedName>
</protein>
<dbReference type="Gene3D" id="3.20.170.10">
    <property type="entry name" value="ADP-ribosylation domain"/>
    <property type="match status" value="1"/>
</dbReference>
<sequence length="204" mass="24633">MADKMELYHIHKHNNYDKLWKPYREITVNENFKSIMSKRYNDFTTSMIIEEDQNKILLNFHDYLLTLLSSKTQINRQEFQKILQIAYQTSYFSNMFKRETALENYRKNNFNFLPSRLHSIYLTDEKGVSYWIDALDAKDYDLCRVEVTGNIFKTNEQLLPDETLSYKDAYENSFNYWHPNFKKVPDNTNEYLVNGKIKILEKIK</sequence>
<organism evidence="1">
    <name type="scientific">human gut metagenome</name>
    <dbReference type="NCBI Taxonomy" id="408170"/>
    <lineage>
        <taxon>unclassified sequences</taxon>
        <taxon>metagenomes</taxon>
        <taxon>organismal metagenomes</taxon>
    </lineage>
</organism>
<evidence type="ECO:0008006" key="2">
    <source>
        <dbReference type="Google" id="ProtNLM"/>
    </source>
</evidence>